<dbReference type="RefSeq" id="WP_134515240.1">
    <property type="nucleotide sequence ID" value="NZ_SOHJ01000011.1"/>
</dbReference>
<accession>A0A4R9AE64</accession>
<dbReference type="GO" id="GO:0016757">
    <property type="term" value="F:glycosyltransferase activity"/>
    <property type="evidence" value="ECO:0007669"/>
    <property type="project" value="UniProtKB-KW"/>
</dbReference>
<feature type="domain" description="Glycosyltransferase 2-like" evidence="10">
    <location>
        <begin position="17"/>
        <end position="151"/>
    </location>
</feature>
<keyword evidence="4 11" id="KW-0808">Transferase</keyword>
<evidence type="ECO:0000256" key="2">
    <source>
        <dbReference type="ARBA" id="ARBA00022475"/>
    </source>
</evidence>
<dbReference type="AlphaFoldDB" id="A0A4R9AE64"/>
<evidence type="ECO:0000256" key="5">
    <source>
        <dbReference type="ARBA" id="ARBA00023136"/>
    </source>
</evidence>
<comment type="similarity">
    <text evidence="8">Belongs to the glycosyltransferase 2 family. CrtQ subfamily.</text>
</comment>
<dbReference type="InterPro" id="IPR029044">
    <property type="entry name" value="Nucleotide-diphossugar_trans"/>
</dbReference>
<dbReference type="PANTHER" id="PTHR43646:SF2">
    <property type="entry name" value="GLYCOSYLTRANSFERASE 2-LIKE DOMAIN-CONTAINING PROTEIN"/>
    <property type="match status" value="1"/>
</dbReference>
<keyword evidence="3" id="KW-0328">Glycosyltransferase</keyword>
<dbReference type="EMBL" id="SOHJ01000011">
    <property type="protein sequence ID" value="TFD58898.1"/>
    <property type="molecule type" value="Genomic_DNA"/>
</dbReference>
<evidence type="ECO:0000256" key="4">
    <source>
        <dbReference type="ARBA" id="ARBA00022679"/>
    </source>
</evidence>
<comment type="pathway">
    <text evidence="7">Carotenoid biosynthesis; staphyloxanthin biosynthesis; staphyloxanthin from farnesyl diphosphate: step 4/5.</text>
</comment>
<reference evidence="11 12" key="1">
    <citation type="submission" date="2019-03" db="EMBL/GenBank/DDBJ databases">
        <title>Genomics of glacier-inhabiting Cryobacterium strains.</title>
        <authorList>
            <person name="Liu Q."/>
            <person name="Xin Y.-H."/>
        </authorList>
    </citation>
    <scope>NUCLEOTIDE SEQUENCE [LARGE SCALE GENOMIC DNA]</scope>
    <source>
        <strain evidence="11 12">Sr39</strain>
    </source>
</reference>
<evidence type="ECO:0000259" key="10">
    <source>
        <dbReference type="Pfam" id="PF00535"/>
    </source>
</evidence>
<protein>
    <recommendedName>
        <fullName evidence="9">4,4'-diaponeurosporenoate glycosyltransferase</fullName>
    </recommendedName>
</protein>
<dbReference type="GO" id="GO:0005886">
    <property type="term" value="C:plasma membrane"/>
    <property type="evidence" value="ECO:0007669"/>
    <property type="project" value="UniProtKB-SubCell"/>
</dbReference>
<sequence>MTGPSRIEAARIKDVVIVVPVRDEEVLLPRCLNALTAAIDALCAVPEPERPRVCVLLVLDHCTDLSSRVAANWSAFRRREIDAGAVGVARREGIRQALGHVRTRNDDAASASQIWIATTDADSAVPPHWLVTQLALARNGAELVLGTVQPDDDLAAHELLRWEALHTIGEGHPHVHGANLGVRADRYLAAGEFAPVDRDEDVLLVAALRQLGVSEARTALIPVLTSGRRIGRAPAGFAGYLRDHVDAENKSGIMIR</sequence>
<evidence type="ECO:0000313" key="12">
    <source>
        <dbReference type="Proteomes" id="UP000298170"/>
    </source>
</evidence>
<organism evidence="11 12">
    <name type="scientific">Cryobacterium suzukii</name>
    <dbReference type="NCBI Taxonomy" id="1259198"/>
    <lineage>
        <taxon>Bacteria</taxon>
        <taxon>Bacillati</taxon>
        <taxon>Actinomycetota</taxon>
        <taxon>Actinomycetes</taxon>
        <taxon>Micrococcales</taxon>
        <taxon>Microbacteriaceae</taxon>
        <taxon>Cryobacterium</taxon>
    </lineage>
</organism>
<evidence type="ECO:0000256" key="8">
    <source>
        <dbReference type="ARBA" id="ARBA00038120"/>
    </source>
</evidence>
<evidence type="ECO:0000256" key="1">
    <source>
        <dbReference type="ARBA" id="ARBA00004236"/>
    </source>
</evidence>
<keyword evidence="5" id="KW-0472">Membrane</keyword>
<name>A0A4R9AE64_9MICO</name>
<gene>
    <name evidence="11" type="ORF">E3T39_11045</name>
</gene>
<evidence type="ECO:0000256" key="9">
    <source>
        <dbReference type="ARBA" id="ARBA00040345"/>
    </source>
</evidence>
<evidence type="ECO:0000256" key="6">
    <source>
        <dbReference type="ARBA" id="ARBA00037281"/>
    </source>
</evidence>
<dbReference type="InterPro" id="IPR001173">
    <property type="entry name" value="Glyco_trans_2-like"/>
</dbReference>
<evidence type="ECO:0000313" key="11">
    <source>
        <dbReference type="EMBL" id="TFD58898.1"/>
    </source>
</evidence>
<proteinExistence type="inferred from homology"/>
<comment type="subcellular location">
    <subcellularLocation>
        <location evidence="1">Cell membrane</location>
    </subcellularLocation>
</comment>
<dbReference type="Proteomes" id="UP000298170">
    <property type="component" value="Unassembled WGS sequence"/>
</dbReference>
<evidence type="ECO:0000256" key="7">
    <source>
        <dbReference type="ARBA" id="ARBA00037904"/>
    </source>
</evidence>
<dbReference type="PANTHER" id="PTHR43646">
    <property type="entry name" value="GLYCOSYLTRANSFERASE"/>
    <property type="match status" value="1"/>
</dbReference>
<evidence type="ECO:0000256" key="3">
    <source>
        <dbReference type="ARBA" id="ARBA00022676"/>
    </source>
</evidence>
<keyword evidence="2" id="KW-1003">Cell membrane</keyword>
<keyword evidence="12" id="KW-1185">Reference proteome</keyword>
<dbReference type="Pfam" id="PF00535">
    <property type="entry name" value="Glycos_transf_2"/>
    <property type="match status" value="1"/>
</dbReference>
<comment type="function">
    <text evidence="6">Catalyzes the glycosylation of 4,4'-diaponeurosporenoate, i.e. the esterification of glucose at the C1'' position with the carboxyl group of 4,4'-diaponeurosporenic acid, to form glycosyl-4,4'-diaponeurosporenoate. This is a step in the biosynthesis of staphyloxanthin, an orange pigment present in most staphylococci strains.</text>
</comment>
<comment type="caution">
    <text evidence="11">The sequence shown here is derived from an EMBL/GenBank/DDBJ whole genome shotgun (WGS) entry which is preliminary data.</text>
</comment>
<dbReference type="Gene3D" id="3.90.550.10">
    <property type="entry name" value="Spore Coat Polysaccharide Biosynthesis Protein SpsA, Chain A"/>
    <property type="match status" value="1"/>
</dbReference>
<dbReference type="SUPFAM" id="SSF53448">
    <property type="entry name" value="Nucleotide-diphospho-sugar transferases"/>
    <property type="match status" value="1"/>
</dbReference>
<dbReference type="OrthoDB" id="9777873at2"/>